<feature type="domain" description="Tyr recombinase" evidence="5">
    <location>
        <begin position="176"/>
        <end position="378"/>
    </location>
</feature>
<dbReference type="InterPro" id="IPR044068">
    <property type="entry name" value="CB"/>
</dbReference>
<dbReference type="SUPFAM" id="SSF56349">
    <property type="entry name" value="DNA breaking-rejoining enzymes"/>
    <property type="match status" value="1"/>
</dbReference>
<dbReference type="InterPro" id="IPR002104">
    <property type="entry name" value="Integrase_catalytic"/>
</dbReference>
<dbReference type="CDD" id="cd01189">
    <property type="entry name" value="INT_ICEBs1_C_like"/>
    <property type="match status" value="1"/>
</dbReference>
<dbReference type="InterPro" id="IPR013762">
    <property type="entry name" value="Integrase-like_cat_sf"/>
</dbReference>
<evidence type="ECO:0008006" key="9">
    <source>
        <dbReference type="Google" id="ProtNLM"/>
    </source>
</evidence>
<dbReference type="Pfam" id="PF14659">
    <property type="entry name" value="Phage_int_SAM_3"/>
    <property type="match status" value="1"/>
</dbReference>
<dbReference type="Pfam" id="PF00589">
    <property type="entry name" value="Phage_integrase"/>
    <property type="match status" value="1"/>
</dbReference>
<dbReference type="GO" id="GO:0003677">
    <property type="term" value="F:DNA binding"/>
    <property type="evidence" value="ECO:0007669"/>
    <property type="project" value="UniProtKB-UniRule"/>
</dbReference>
<keyword evidence="2 4" id="KW-0238">DNA-binding</keyword>
<dbReference type="AlphaFoldDB" id="A0A1Q5NZC5"/>
<dbReference type="PROSITE" id="PS51898">
    <property type="entry name" value="TYR_RECOMBINASE"/>
    <property type="match status" value="1"/>
</dbReference>
<dbReference type="Proteomes" id="UP000186524">
    <property type="component" value="Unassembled WGS sequence"/>
</dbReference>
<evidence type="ECO:0000256" key="2">
    <source>
        <dbReference type="ARBA" id="ARBA00023125"/>
    </source>
</evidence>
<keyword evidence="1" id="KW-0229">DNA integration</keyword>
<dbReference type="STRING" id="1714354.BLL40_15770"/>
<name>A0A1Q5NZC5_9BACI</name>
<dbReference type="GO" id="GO:0015074">
    <property type="term" value="P:DNA integration"/>
    <property type="evidence" value="ECO:0007669"/>
    <property type="project" value="UniProtKB-KW"/>
</dbReference>
<dbReference type="Gene3D" id="1.10.443.10">
    <property type="entry name" value="Intergrase catalytic core"/>
    <property type="match status" value="1"/>
</dbReference>
<keyword evidence="3" id="KW-0233">DNA recombination</keyword>
<dbReference type="EMBL" id="MRWQ01000024">
    <property type="protein sequence ID" value="OKL35370.1"/>
    <property type="molecule type" value="Genomic_DNA"/>
</dbReference>
<dbReference type="InterPro" id="IPR004107">
    <property type="entry name" value="Integrase_SAM-like_N"/>
</dbReference>
<evidence type="ECO:0000256" key="3">
    <source>
        <dbReference type="ARBA" id="ARBA00023172"/>
    </source>
</evidence>
<evidence type="ECO:0000259" key="5">
    <source>
        <dbReference type="PROSITE" id="PS51898"/>
    </source>
</evidence>
<dbReference type="PANTHER" id="PTHR30349">
    <property type="entry name" value="PHAGE INTEGRASE-RELATED"/>
    <property type="match status" value="1"/>
</dbReference>
<dbReference type="PANTHER" id="PTHR30349:SF91">
    <property type="entry name" value="INTA PROTEIN"/>
    <property type="match status" value="1"/>
</dbReference>
<protein>
    <recommendedName>
        <fullName evidence="9">Site-specific integrase</fullName>
    </recommendedName>
</protein>
<accession>A0A1Q5NZC5</accession>
<dbReference type="InterPro" id="IPR010998">
    <property type="entry name" value="Integrase_recombinase_N"/>
</dbReference>
<feature type="domain" description="Core-binding (CB)" evidence="6">
    <location>
        <begin position="63"/>
        <end position="155"/>
    </location>
</feature>
<dbReference type="InterPro" id="IPR011010">
    <property type="entry name" value="DNA_brk_join_enz"/>
</dbReference>
<evidence type="ECO:0000256" key="4">
    <source>
        <dbReference type="PROSITE-ProRule" id="PRU01248"/>
    </source>
</evidence>
<dbReference type="InterPro" id="IPR050090">
    <property type="entry name" value="Tyrosine_recombinase_XerCD"/>
</dbReference>
<dbReference type="OrthoDB" id="9803188at2"/>
<gene>
    <name evidence="7" type="ORF">BLL40_15770</name>
</gene>
<proteinExistence type="predicted"/>
<reference evidence="7 8" key="1">
    <citation type="submission" date="2016-12" db="EMBL/GenBank/DDBJ databases">
        <title>Domibacillus sp. SAOS 44 whole genome sequencing.</title>
        <authorList>
            <person name="Verma A."/>
            <person name="Krishnamurthi S."/>
        </authorList>
    </citation>
    <scope>NUCLEOTIDE SEQUENCE [LARGE SCALE GENOMIC DNA]</scope>
    <source>
        <strain evidence="7 8">SAOS 44</strain>
    </source>
</reference>
<evidence type="ECO:0000256" key="1">
    <source>
        <dbReference type="ARBA" id="ARBA00022908"/>
    </source>
</evidence>
<comment type="caution">
    <text evidence="7">The sequence shown here is derived from an EMBL/GenBank/DDBJ whole genome shotgun (WGS) entry which is preliminary data.</text>
</comment>
<dbReference type="GO" id="GO:0006310">
    <property type="term" value="P:DNA recombination"/>
    <property type="evidence" value="ECO:0007669"/>
    <property type="project" value="UniProtKB-KW"/>
</dbReference>
<evidence type="ECO:0000259" key="6">
    <source>
        <dbReference type="PROSITE" id="PS51900"/>
    </source>
</evidence>
<organism evidence="7 8">
    <name type="scientific">Domibacillus mangrovi</name>
    <dbReference type="NCBI Taxonomy" id="1714354"/>
    <lineage>
        <taxon>Bacteria</taxon>
        <taxon>Bacillati</taxon>
        <taxon>Bacillota</taxon>
        <taxon>Bacilli</taxon>
        <taxon>Bacillales</taxon>
        <taxon>Bacillaceae</taxon>
        <taxon>Domibacillus</taxon>
    </lineage>
</organism>
<evidence type="ECO:0000313" key="7">
    <source>
        <dbReference type="EMBL" id="OKL35370.1"/>
    </source>
</evidence>
<dbReference type="PROSITE" id="PS51900">
    <property type="entry name" value="CB"/>
    <property type="match status" value="1"/>
</dbReference>
<dbReference type="Gene3D" id="1.10.150.130">
    <property type="match status" value="1"/>
</dbReference>
<sequence length="395" mass="45845">MGYLEKKGDHYRGVVYIGTHANGKPKRKTKTFKGVTSQRELKKLLAAFETEVLAGNYIDPSKMRFADFVEEWREKYAKEHLSPKTLETYSYPLKNFILPVFGHLRLDKIKTIHIVDYLNELKKDGVRKDGKPGGLSPSSLQYHHRILRDIFKRAVEWQLLKESPIITGTRPKVTQNKTDVYTKDEAAALFDLLQHEPLHWRLMITLAITTGLRRGELLALKWNEIDFDKGTLQVNHSLTYIQGEGLRLNVPKTKSSLRTVSIPSYVLEEMKRYKVIKNKERMQAGELWEDGEHFFLFSTWNGKPYYPAVPGKWWARFIKRTGFKYIRFHDLRHTAATLLINEGEHAKNISARLGHADINTTMNIYSHYLQEADERAADKLDALFSPLRKSDEKEA</sequence>
<keyword evidence="8" id="KW-1185">Reference proteome</keyword>
<evidence type="ECO:0000313" key="8">
    <source>
        <dbReference type="Proteomes" id="UP000186524"/>
    </source>
</evidence>
<dbReference type="RefSeq" id="WP_073712816.1">
    <property type="nucleotide sequence ID" value="NZ_MRWQ01000024.1"/>
</dbReference>